<dbReference type="PATRIC" id="fig|231023.4.peg.546"/>
<dbReference type="KEGG" id="ppi:YSA_01151"/>
<protein>
    <submittedName>
        <fullName evidence="1">Uncharacterized protein</fullName>
    </submittedName>
</protein>
<dbReference type="AlphaFoldDB" id="I3UPI1"/>
<reference evidence="1 2" key="1">
    <citation type="journal article" date="2012" name="J. Bacteriol.">
        <title>Complete Genome Sequence of the Naphthalene-Degrading Pseudomonas putida Strain ND6.</title>
        <authorList>
            <person name="Li S."/>
            <person name="Zhao H."/>
            <person name="Li Y."/>
            <person name="Niu S."/>
            <person name="Cai B."/>
        </authorList>
    </citation>
    <scope>NUCLEOTIDE SEQUENCE [LARGE SCALE GENOMIC DNA]</scope>
    <source>
        <strain evidence="1 2">ND6</strain>
    </source>
</reference>
<dbReference type="HOGENOM" id="CLU_2919288_0_0_6"/>
<evidence type="ECO:0000313" key="1">
    <source>
        <dbReference type="EMBL" id="AFK67402.1"/>
    </source>
</evidence>
<name>I3UPI1_PSEPU</name>
<dbReference type="Proteomes" id="UP000005268">
    <property type="component" value="Chromosome"/>
</dbReference>
<sequence>MFAVGFKHSYFPHQWSLKGVRDAYPAFSAPMRCCGFVGRPTRVARNPYRSCFQSFTPAERD</sequence>
<accession>I3UPI1</accession>
<proteinExistence type="predicted"/>
<dbReference type="EMBL" id="CP003588">
    <property type="protein sequence ID" value="AFK67402.1"/>
    <property type="molecule type" value="Genomic_DNA"/>
</dbReference>
<organism evidence="1 2">
    <name type="scientific">Pseudomonas putida ND6</name>
    <dbReference type="NCBI Taxonomy" id="231023"/>
    <lineage>
        <taxon>Bacteria</taxon>
        <taxon>Pseudomonadati</taxon>
        <taxon>Pseudomonadota</taxon>
        <taxon>Gammaproteobacteria</taxon>
        <taxon>Pseudomonadales</taxon>
        <taxon>Pseudomonadaceae</taxon>
        <taxon>Pseudomonas</taxon>
    </lineage>
</organism>
<evidence type="ECO:0000313" key="2">
    <source>
        <dbReference type="Proteomes" id="UP000005268"/>
    </source>
</evidence>
<gene>
    <name evidence="1" type="ORF">YSA_01151</name>
</gene>